<gene>
    <name evidence="2" type="ordered locus">SCATT_34890</name>
</gene>
<accession>G8WUH0</accession>
<dbReference type="PATRIC" id="fig|1003195.29.peg.3481"/>
<sequence>MFITPNVAPHHINPWDQPRVLRRYDGGRGFSGSPERGRPR</sequence>
<dbReference type="KEGG" id="scy:SCATT_34890"/>
<evidence type="ECO:0000313" key="3">
    <source>
        <dbReference type="Proteomes" id="UP000007842"/>
    </source>
</evidence>
<name>G8WUH0_STREN</name>
<feature type="region of interest" description="Disordered" evidence="1">
    <location>
        <begin position="1"/>
        <end position="40"/>
    </location>
</feature>
<dbReference type="STRING" id="1003195.SCATT_34890"/>
<proteinExistence type="predicted"/>
<evidence type="ECO:0000313" key="2">
    <source>
        <dbReference type="EMBL" id="AEW95860.1"/>
    </source>
</evidence>
<dbReference type="AlphaFoldDB" id="G8WUH0"/>
<protein>
    <submittedName>
        <fullName evidence="2">Uncharacterized protein</fullName>
    </submittedName>
</protein>
<evidence type="ECO:0000256" key="1">
    <source>
        <dbReference type="SAM" id="MobiDB-lite"/>
    </source>
</evidence>
<organism evidence="2 3">
    <name type="scientific">Streptantibioticus cattleyicolor (strain ATCC 35852 / DSM 46488 / JCM 4925 / NBRC 14057 / NRRL 8057)</name>
    <name type="common">Streptomyces cattleya</name>
    <dbReference type="NCBI Taxonomy" id="1003195"/>
    <lineage>
        <taxon>Bacteria</taxon>
        <taxon>Bacillati</taxon>
        <taxon>Actinomycetota</taxon>
        <taxon>Actinomycetes</taxon>
        <taxon>Kitasatosporales</taxon>
        <taxon>Streptomycetaceae</taxon>
        <taxon>Streptantibioticus</taxon>
    </lineage>
</organism>
<dbReference type="HOGENOM" id="CLU_3296992_0_0_11"/>
<reference evidence="3" key="1">
    <citation type="submission" date="2011-12" db="EMBL/GenBank/DDBJ databases">
        <title>Complete genome sequence of Streptomyces cattleya strain DSM 46488.</title>
        <authorList>
            <person name="Ou H.-Y."/>
            <person name="Li P."/>
            <person name="Zhao C."/>
            <person name="O'Hagan D."/>
            <person name="Deng Z."/>
        </authorList>
    </citation>
    <scope>NUCLEOTIDE SEQUENCE [LARGE SCALE GENOMIC DNA]</scope>
    <source>
        <strain evidence="3">ATCC 35852 / DSM 46488 / JCM 4925 / NBRC 14057 / NRRL 8057</strain>
    </source>
</reference>
<keyword evidence="3" id="KW-1185">Reference proteome</keyword>
<dbReference type="Proteomes" id="UP000007842">
    <property type="component" value="Chromosome"/>
</dbReference>
<dbReference type="EMBL" id="CP003219">
    <property type="protein sequence ID" value="AEW95860.1"/>
    <property type="molecule type" value="Genomic_DNA"/>
</dbReference>